<evidence type="ECO:0000313" key="2">
    <source>
        <dbReference type="Proteomes" id="UP000187001"/>
    </source>
</evidence>
<evidence type="ECO:0000313" key="1">
    <source>
        <dbReference type="EMBL" id="OMC52536.1"/>
    </source>
</evidence>
<comment type="caution">
    <text evidence="1">The sequence shown here is derived from an EMBL/GenBank/DDBJ whole genome shotgun (WGS) entry which is preliminary data.</text>
</comment>
<dbReference type="Proteomes" id="UP000187001">
    <property type="component" value="Unassembled WGS sequence"/>
</dbReference>
<proteinExistence type="predicted"/>
<sequence>MTNDAVGGYRLTNGAQKEAQVRGVSIREIHNILTCTVHEEPAHNGLWLVTDGRNTAFVSPWDGLIASVVRGSRKKPA</sequence>
<dbReference type="AlphaFoldDB" id="A0ABD6QUM1"/>
<accession>A0ABD6QUM1</accession>
<dbReference type="RefSeq" id="WP_076202391.1">
    <property type="nucleotide sequence ID" value="NZ_MBER01000004.1"/>
</dbReference>
<organism evidence="1 2">
    <name type="scientific">Mycolicibacterium fortuitum</name>
    <name type="common">Mycobacterium fortuitum</name>
    <dbReference type="NCBI Taxonomy" id="1766"/>
    <lineage>
        <taxon>Bacteria</taxon>
        <taxon>Bacillati</taxon>
        <taxon>Actinomycetota</taxon>
        <taxon>Actinomycetes</taxon>
        <taxon>Mycobacteriales</taxon>
        <taxon>Mycobacteriaceae</taxon>
        <taxon>Mycolicibacterium</taxon>
    </lineage>
</organism>
<reference evidence="1 2" key="1">
    <citation type="submission" date="2016-07" db="EMBL/GenBank/DDBJ databases">
        <authorList>
            <person name="Sutton G."/>
            <person name="Brinkac L."/>
            <person name="Sanka R."/>
            <person name="Adams M."/>
            <person name="Lau E."/>
            <person name="Kumar A."/>
            <person name="Macaden R."/>
        </authorList>
    </citation>
    <scope>NUCLEOTIDE SEQUENCE [LARGE SCALE GENOMIC DNA]</scope>
    <source>
        <strain evidence="1 2">GA-0871</strain>
    </source>
</reference>
<dbReference type="EMBL" id="MBER01000004">
    <property type="protein sequence ID" value="OMC52536.1"/>
    <property type="molecule type" value="Genomic_DNA"/>
</dbReference>
<protein>
    <submittedName>
        <fullName evidence="1">Uncharacterized protein</fullName>
    </submittedName>
</protein>
<gene>
    <name evidence="1" type="ORF">A5742_16440</name>
</gene>
<name>A0ABD6QUM1_MYCFO</name>